<accession>A0A346NJF4</accession>
<sequence>MDNFIDEECYTNGMCNSVRESRKGNYLRISSLHRMRRAKMERAYRDLKQDDFNCNGWLRRMLKI</sequence>
<evidence type="ECO:0000313" key="1">
    <source>
        <dbReference type="EMBL" id="AXR05661.1"/>
    </source>
</evidence>
<gene>
    <name evidence="1" type="ORF">D0Y50_04310</name>
</gene>
<dbReference type="EMBL" id="CP031769">
    <property type="protein sequence ID" value="AXR05661.1"/>
    <property type="molecule type" value="Genomic_DNA"/>
</dbReference>
<keyword evidence="2" id="KW-1185">Reference proteome</keyword>
<evidence type="ECO:0000313" key="2">
    <source>
        <dbReference type="Proteomes" id="UP000262073"/>
    </source>
</evidence>
<dbReference type="KEGG" id="salm:D0Y50_04310"/>
<organism evidence="1 2">
    <name type="scientific">Salinimonas sediminis</name>
    <dbReference type="NCBI Taxonomy" id="2303538"/>
    <lineage>
        <taxon>Bacteria</taxon>
        <taxon>Pseudomonadati</taxon>
        <taxon>Pseudomonadota</taxon>
        <taxon>Gammaproteobacteria</taxon>
        <taxon>Alteromonadales</taxon>
        <taxon>Alteromonadaceae</taxon>
        <taxon>Alteromonas/Salinimonas group</taxon>
        <taxon>Salinimonas</taxon>
    </lineage>
</organism>
<proteinExistence type="predicted"/>
<dbReference type="Proteomes" id="UP000262073">
    <property type="component" value="Chromosome"/>
</dbReference>
<dbReference type="AlphaFoldDB" id="A0A346NJF4"/>
<reference evidence="1 2" key="1">
    <citation type="submission" date="2018-08" db="EMBL/GenBank/DDBJ databases">
        <title>Salinimonas sediminis sp. nov., a piezophilic bacterium isolated from a deep-sea sediment sample from the New Britain Trench.</title>
        <authorList>
            <person name="Cao J."/>
        </authorList>
    </citation>
    <scope>NUCLEOTIDE SEQUENCE [LARGE SCALE GENOMIC DNA]</scope>
    <source>
        <strain evidence="1 2">N102</strain>
    </source>
</reference>
<protein>
    <submittedName>
        <fullName evidence="1">Uncharacterized protein</fullName>
    </submittedName>
</protein>
<name>A0A346NJF4_9ALTE</name>